<dbReference type="RefSeq" id="XP_033658336.1">
    <property type="nucleotide sequence ID" value="XM_033800502.1"/>
</dbReference>
<dbReference type="AlphaFoldDB" id="A0A6A6K0C7"/>
<dbReference type="GeneID" id="54553677"/>
<evidence type="ECO:0000256" key="1">
    <source>
        <dbReference type="SAM" id="MobiDB-lite"/>
    </source>
</evidence>
<accession>A0A6A6K0C7</accession>
<reference evidence="2" key="1">
    <citation type="journal article" date="2020" name="Stud. Mycol.">
        <title>101 Dothideomycetes genomes: a test case for predicting lifestyles and emergence of pathogens.</title>
        <authorList>
            <person name="Haridas S."/>
            <person name="Albert R."/>
            <person name="Binder M."/>
            <person name="Bloem J."/>
            <person name="Labutti K."/>
            <person name="Salamov A."/>
            <person name="Andreopoulos B."/>
            <person name="Baker S."/>
            <person name="Barry K."/>
            <person name="Bills G."/>
            <person name="Bluhm B."/>
            <person name="Cannon C."/>
            <person name="Castanera R."/>
            <person name="Culley D."/>
            <person name="Daum C."/>
            <person name="Ezra D."/>
            <person name="Gonzalez J."/>
            <person name="Henrissat B."/>
            <person name="Kuo A."/>
            <person name="Liang C."/>
            <person name="Lipzen A."/>
            <person name="Lutzoni F."/>
            <person name="Magnuson J."/>
            <person name="Mondo S."/>
            <person name="Nolan M."/>
            <person name="Ohm R."/>
            <person name="Pangilinan J."/>
            <person name="Park H.-J."/>
            <person name="Ramirez L."/>
            <person name="Alfaro M."/>
            <person name="Sun H."/>
            <person name="Tritt A."/>
            <person name="Yoshinaga Y."/>
            <person name="Zwiers L.-H."/>
            <person name="Turgeon B."/>
            <person name="Goodwin S."/>
            <person name="Spatafora J."/>
            <person name="Crous P."/>
            <person name="Grigoriev I."/>
        </authorList>
    </citation>
    <scope>NUCLEOTIDE SEQUENCE</scope>
    <source>
        <strain evidence="2">CBS 379.55</strain>
    </source>
</reference>
<sequence length="204" mass="22897">MGEPGRWASKVALLKHFLQRQMPGSHVTIEVDCAPNPSLLKGYYNDWYTSLRKIREEFPSNVTIKVLDSSILTADAAAFYPPPQEQGATPEQQFKWECDRRNIDEIFDFCRKFVNDMSANMPATTSSAREQQNQVVIDLTDDAHDNRLDVESHGMTSLNAVDEQQETFVDTHSLGEDGGDSVAVSGGSPTISRKRRRTPEEGDF</sequence>
<dbReference type="EMBL" id="ML986484">
    <property type="protein sequence ID" value="KAF2280799.1"/>
    <property type="molecule type" value="Genomic_DNA"/>
</dbReference>
<dbReference type="Proteomes" id="UP000800097">
    <property type="component" value="Unassembled WGS sequence"/>
</dbReference>
<gene>
    <name evidence="2" type="ORF">EI97DRAFT_454043</name>
</gene>
<name>A0A6A6K0C7_WESOR</name>
<evidence type="ECO:0000313" key="3">
    <source>
        <dbReference type="Proteomes" id="UP000800097"/>
    </source>
</evidence>
<evidence type="ECO:0000313" key="2">
    <source>
        <dbReference type="EMBL" id="KAF2280799.1"/>
    </source>
</evidence>
<proteinExistence type="predicted"/>
<protein>
    <submittedName>
        <fullName evidence="2">Uncharacterized protein</fullName>
    </submittedName>
</protein>
<keyword evidence="3" id="KW-1185">Reference proteome</keyword>
<organism evidence="2 3">
    <name type="scientific">Westerdykella ornata</name>
    <dbReference type="NCBI Taxonomy" id="318751"/>
    <lineage>
        <taxon>Eukaryota</taxon>
        <taxon>Fungi</taxon>
        <taxon>Dikarya</taxon>
        <taxon>Ascomycota</taxon>
        <taxon>Pezizomycotina</taxon>
        <taxon>Dothideomycetes</taxon>
        <taxon>Pleosporomycetidae</taxon>
        <taxon>Pleosporales</taxon>
        <taxon>Sporormiaceae</taxon>
        <taxon>Westerdykella</taxon>
    </lineage>
</organism>
<feature type="region of interest" description="Disordered" evidence="1">
    <location>
        <begin position="171"/>
        <end position="204"/>
    </location>
</feature>